<proteinExistence type="inferred from homology"/>
<evidence type="ECO:0000256" key="1">
    <source>
        <dbReference type="ARBA" id="ARBA00004141"/>
    </source>
</evidence>
<name>A0A0G3HII0_9CORY</name>
<evidence type="ECO:0000313" key="10">
    <source>
        <dbReference type="EMBL" id="AKK10967.1"/>
    </source>
</evidence>
<evidence type="ECO:0000256" key="5">
    <source>
        <dbReference type="ARBA" id="ARBA00022970"/>
    </source>
</evidence>
<dbReference type="OrthoDB" id="5297508at2"/>
<dbReference type="PANTHER" id="PTHR43495:SF5">
    <property type="entry name" value="GAMMA-AMINOBUTYRIC ACID PERMEASE"/>
    <property type="match status" value="1"/>
</dbReference>
<accession>A0A0G3HII0</accession>
<dbReference type="PATRIC" id="fig|1072256.5.peg.955"/>
<evidence type="ECO:0000256" key="6">
    <source>
        <dbReference type="ARBA" id="ARBA00022989"/>
    </source>
</evidence>
<dbReference type="Gene3D" id="1.20.1740.10">
    <property type="entry name" value="Amino acid/polyamine transporter I"/>
    <property type="match status" value="1"/>
</dbReference>
<dbReference type="RefSeq" id="WP_047259455.1">
    <property type="nucleotide sequence ID" value="NZ_CP011546.1"/>
</dbReference>
<dbReference type="GO" id="GO:0055085">
    <property type="term" value="P:transmembrane transport"/>
    <property type="evidence" value="ECO:0007669"/>
    <property type="project" value="InterPro"/>
</dbReference>
<feature type="transmembrane region" description="Helical" evidence="8">
    <location>
        <begin position="242"/>
        <end position="262"/>
    </location>
</feature>
<dbReference type="FunFam" id="1.20.1740.10:FF:000001">
    <property type="entry name" value="Amino acid permease"/>
    <property type="match status" value="1"/>
</dbReference>
<feature type="transmembrane region" description="Helical" evidence="8">
    <location>
        <begin position="366"/>
        <end position="386"/>
    </location>
</feature>
<feature type="transmembrane region" description="Helical" evidence="8">
    <location>
        <begin position="199"/>
        <end position="221"/>
    </location>
</feature>
<dbReference type="Pfam" id="PF00324">
    <property type="entry name" value="AA_permease"/>
    <property type="match status" value="1"/>
</dbReference>
<keyword evidence="7 8" id="KW-0472">Membrane</keyword>
<evidence type="ECO:0000256" key="8">
    <source>
        <dbReference type="SAM" id="Phobius"/>
    </source>
</evidence>
<feature type="transmembrane region" description="Helical" evidence="8">
    <location>
        <begin position="407"/>
        <end position="427"/>
    </location>
</feature>
<comment type="similarity">
    <text evidence="2">Belongs to the amino acid-polyamine-organocation (APC) superfamily. Amino acid transporter (AAT) (TC 2.A.3.1) family.</text>
</comment>
<dbReference type="PANTHER" id="PTHR43495">
    <property type="entry name" value="GABA PERMEASE"/>
    <property type="match status" value="1"/>
</dbReference>
<feature type="transmembrane region" description="Helical" evidence="8">
    <location>
        <begin position="339"/>
        <end position="360"/>
    </location>
</feature>
<reference evidence="10 11" key="1">
    <citation type="journal article" date="2015" name="Genome Announc.">
        <title>Virulence Factor Genes Detected in the Complete Genome Sequence of Corynebacterium uterequi DSM 45634, Isolated from the Uterus of a Maiden Mare.</title>
        <authorList>
            <person name="Ruckert C."/>
            <person name="Kriete M."/>
            <person name="Jaenicke S."/>
            <person name="Winkler A."/>
            <person name="Tauch A."/>
        </authorList>
    </citation>
    <scope>NUCLEOTIDE SEQUENCE [LARGE SCALE GENOMIC DNA]</scope>
    <source>
        <strain evidence="10 11">DSM 45634</strain>
    </source>
</reference>
<feature type="transmembrane region" description="Helical" evidence="8">
    <location>
        <begin position="158"/>
        <end position="179"/>
    </location>
</feature>
<evidence type="ECO:0000256" key="4">
    <source>
        <dbReference type="ARBA" id="ARBA00022692"/>
    </source>
</evidence>
<feature type="transmembrane region" description="Helical" evidence="8">
    <location>
        <begin position="127"/>
        <end position="146"/>
    </location>
</feature>
<gene>
    <name evidence="10" type="ORF">CUTER_04820</name>
</gene>
<evidence type="ECO:0000256" key="7">
    <source>
        <dbReference type="ARBA" id="ARBA00023136"/>
    </source>
</evidence>
<feature type="transmembrane region" description="Helical" evidence="8">
    <location>
        <begin position="50"/>
        <end position="71"/>
    </location>
</feature>
<keyword evidence="3" id="KW-0813">Transport</keyword>
<keyword evidence="5" id="KW-0029">Amino-acid transport</keyword>
<feature type="domain" description="Amino acid permease/ SLC12A" evidence="9">
    <location>
        <begin position="18"/>
        <end position="455"/>
    </location>
</feature>
<sequence>MTSDTSHTDVHRSLGARHLVMLALGGVIGSGLFISSGYTITQAGPLGTVIAYLVGALIAWMVMACLGELAVQYPESGGFHVYAYRAISPAAGFTTAWLYWLCWVAALGSELTASGLLMQRWFPDVEVWVFCLVFAGVLFAINAVSVRGFGETEFWLSLIKVAAIVVLIVVGFAAIAGLGPREATGLSNFVTDDGLFPTGASGVFITILAVFYAFSGTELIAIAAGETRDPHTTIPRALKATLLRLVVFFVGAIFVIAALIPFDRLKEIGGDESVENSPFVLVFDLVGIPYAGDIMAVVIIVALLSAGNSGLYACSRLMYSMARAGQLPAAFGRTTAQGVPLLALSVSLAGGLIALVSSVVSPGAVYLALVSIAGFAVVAVWMVIIVSQMRLRATIDPTTLSYSTPGYPVVPIVALVACSLSLVAVAFDPNQVAALYFGIPFVLVCWGVHYVTIDRRGRRSPEA</sequence>
<dbReference type="AlphaFoldDB" id="A0A0G3HII0"/>
<dbReference type="GO" id="GO:0006865">
    <property type="term" value="P:amino acid transport"/>
    <property type="evidence" value="ECO:0007669"/>
    <property type="project" value="UniProtKB-KW"/>
</dbReference>
<dbReference type="InterPro" id="IPR004840">
    <property type="entry name" value="Amino_acid_permease_CS"/>
</dbReference>
<dbReference type="GO" id="GO:0016020">
    <property type="term" value="C:membrane"/>
    <property type="evidence" value="ECO:0007669"/>
    <property type="project" value="UniProtKB-SubCell"/>
</dbReference>
<evidence type="ECO:0000256" key="3">
    <source>
        <dbReference type="ARBA" id="ARBA00022448"/>
    </source>
</evidence>
<dbReference type="Proteomes" id="UP000035548">
    <property type="component" value="Chromosome"/>
</dbReference>
<evidence type="ECO:0000313" key="11">
    <source>
        <dbReference type="Proteomes" id="UP000035548"/>
    </source>
</evidence>
<keyword evidence="4 8" id="KW-0812">Transmembrane</keyword>
<comment type="subcellular location">
    <subcellularLocation>
        <location evidence="1">Membrane</location>
        <topology evidence="1">Multi-pass membrane protein</topology>
    </subcellularLocation>
</comment>
<feature type="transmembrane region" description="Helical" evidence="8">
    <location>
        <begin position="83"/>
        <end position="107"/>
    </location>
</feature>
<evidence type="ECO:0000259" key="9">
    <source>
        <dbReference type="Pfam" id="PF00324"/>
    </source>
</evidence>
<feature type="transmembrane region" description="Helical" evidence="8">
    <location>
        <begin position="433"/>
        <end position="453"/>
    </location>
</feature>
<reference evidence="11" key="2">
    <citation type="submission" date="2015-05" db="EMBL/GenBank/DDBJ databases">
        <title>Complete genome sequence of Corynebacterium uterequi DSM 45634, isolated from the uterus of a maiden mare.</title>
        <authorList>
            <person name="Ruckert C."/>
            <person name="Albersmeier A."/>
            <person name="Winkler A."/>
            <person name="Tauch A."/>
        </authorList>
    </citation>
    <scope>NUCLEOTIDE SEQUENCE [LARGE SCALE GENOMIC DNA]</scope>
    <source>
        <strain evidence="11">DSM 45634</strain>
    </source>
</reference>
<feature type="transmembrane region" description="Helical" evidence="8">
    <location>
        <begin position="294"/>
        <end position="319"/>
    </location>
</feature>
<dbReference type="PIRSF" id="PIRSF006060">
    <property type="entry name" value="AA_transporter"/>
    <property type="match status" value="1"/>
</dbReference>
<protein>
    <submittedName>
        <fullName evidence="10">Amino acid transporter</fullName>
    </submittedName>
</protein>
<feature type="transmembrane region" description="Helical" evidence="8">
    <location>
        <begin position="19"/>
        <end position="38"/>
    </location>
</feature>
<keyword evidence="6 8" id="KW-1133">Transmembrane helix</keyword>
<dbReference type="PROSITE" id="PS00218">
    <property type="entry name" value="AMINO_ACID_PERMEASE_1"/>
    <property type="match status" value="1"/>
</dbReference>
<organism evidence="10 11">
    <name type="scientific">Corynebacterium uterequi</name>
    <dbReference type="NCBI Taxonomy" id="1072256"/>
    <lineage>
        <taxon>Bacteria</taxon>
        <taxon>Bacillati</taxon>
        <taxon>Actinomycetota</taxon>
        <taxon>Actinomycetes</taxon>
        <taxon>Mycobacteriales</taxon>
        <taxon>Corynebacteriaceae</taxon>
        <taxon>Corynebacterium</taxon>
    </lineage>
</organism>
<evidence type="ECO:0000256" key="2">
    <source>
        <dbReference type="ARBA" id="ARBA00008583"/>
    </source>
</evidence>
<dbReference type="InterPro" id="IPR004841">
    <property type="entry name" value="AA-permease/SLC12A_dom"/>
</dbReference>
<dbReference type="KEGG" id="cut:CUTER_04820"/>
<keyword evidence="11" id="KW-1185">Reference proteome</keyword>
<dbReference type="EMBL" id="CP011546">
    <property type="protein sequence ID" value="AKK10967.1"/>
    <property type="molecule type" value="Genomic_DNA"/>
</dbReference>